<name>A0A4V3DEH3_9PROT</name>
<dbReference type="PANTHER" id="PTHR43591">
    <property type="entry name" value="METHYLTRANSFERASE"/>
    <property type="match status" value="1"/>
</dbReference>
<evidence type="ECO:0000313" key="2">
    <source>
        <dbReference type="EMBL" id="TDQ81331.1"/>
    </source>
</evidence>
<dbReference type="SUPFAM" id="SSF53335">
    <property type="entry name" value="S-adenosyl-L-methionine-dependent methyltransferases"/>
    <property type="match status" value="1"/>
</dbReference>
<dbReference type="GO" id="GO:0032259">
    <property type="term" value="P:methylation"/>
    <property type="evidence" value="ECO:0007669"/>
    <property type="project" value="UniProtKB-KW"/>
</dbReference>
<gene>
    <name evidence="2" type="ORF">A8950_2396</name>
</gene>
<proteinExistence type="predicted"/>
<dbReference type="Proteomes" id="UP000295783">
    <property type="component" value="Unassembled WGS sequence"/>
</dbReference>
<dbReference type="RefSeq" id="WP_133613890.1">
    <property type="nucleotide sequence ID" value="NZ_SNYW01000009.1"/>
</dbReference>
<dbReference type="CDD" id="cd02440">
    <property type="entry name" value="AdoMet_MTases"/>
    <property type="match status" value="1"/>
</dbReference>
<dbReference type="InterPro" id="IPR029063">
    <property type="entry name" value="SAM-dependent_MTases_sf"/>
</dbReference>
<keyword evidence="3" id="KW-1185">Reference proteome</keyword>
<keyword evidence="2" id="KW-0489">Methyltransferase</keyword>
<sequence length="269" mass="29569">MIDKPKGSSPIYDRIGIGYDRTRRADPNLAAEIARLLHVQHPDPVLDIGCGTGNYTIAVANRNVRAIGLDQSTLMLRRARAKEPRINWVAGQAEALPFADAAFAGAFCTMTLHHLTDFDAVFAEIARVLRPGGRFVAFTAFPEQAQQFWLNAYFPELMRRAAARMPGEAQIAAAFARSGLRLAEIVPFDVPKDPVDFVLYCGRHRPEVYFDARVRGNIFAFTALDLAQEVGMGLAKLDEDLTSGRFAEVAAGFDSSHGDYVLVIGEKGR</sequence>
<comment type="caution">
    <text evidence="2">The sequence shown here is derived from an EMBL/GenBank/DDBJ whole genome shotgun (WGS) entry which is preliminary data.</text>
</comment>
<reference evidence="2 3" key="1">
    <citation type="submission" date="2019-03" db="EMBL/GenBank/DDBJ databases">
        <title>Genomic Encyclopedia of Type Strains, Phase III (KMG-III): the genomes of soil and plant-associated and newly described type strains.</title>
        <authorList>
            <person name="Whitman W."/>
        </authorList>
    </citation>
    <scope>NUCLEOTIDE SEQUENCE [LARGE SCALE GENOMIC DNA]</scope>
    <source>
        <strain evidence="2 3">CGMCC 1.7660</strain>
    </source>
</reference>
<organism evidence="2 3">
    <name type="scientific">Dongia mobilis</name>
    <dbReference type="NCBI Taxonomy" id="578943"/>
    <lineage>
        <taxon>Bacteria</taxon>
        <taxon>Pseudomonadati</taxon>
        <taxon>Pseudomonadota</taxon>
        <taxon>Alphaproteobacteria</taxon>
        <taxon>Rhodospirillales</taxon>
        <taxon>Dongiaceae</taxon>
        <taxon>Dongia</taxon>
    </lineage>
</organism>
<dbReference type="Gene3D" id="3.40.50.150">
    <property type="entry name" value="Vaccinia Virus protein VP39"/>
    <property type="match status" value="1"/>
</dbReference>
<feature type="domain" description="Methyltransferase type 11" evidence="1">
    <location>
        <begin position="46"/>
        <end position="136"/>
    </location>
</feature>
<protein>
    <submittedName>
        <fullName evidence="2">Methyltransferase family protein</fullName>
    </submittedName>
</protein>
<keyword evidence="2" id="KW-0808">Transferase</keyword>
<dbReference type="PANTHER" id="PTHR43591:SF24">
    <property type="entry name" value="2-METHOXY-6-POLYPRENYL-1,4-BENZOQUINOL METHYLASE, MITOCHONDRIAL"/>
    <property type="match status" value="1"/>
</dbReference>
<evidence type="ECO:0000313" key="3">
    <source>
        <dbReference type="Proteomes" id="UP000295783"/>
    </source>
</evidence>
<dbReference type="GO" id="GO:0008757">
    <property type="term" value="F:S-adenosylmethionine-dependent methyltransferase activity"/>
    <property type="evidence" value="ECO:0007669"/>
    <property type="project" value="InterPro"/>
</dbReference>
<evidence type="ECO:0000259" key="1">
    <source>
        <dbReference type="Pfam" id="PF08241"/>
    </source>
</evidence>
<dbReference type="AlphaFoldDB" id="A0A4V3DEH3"/>
<dbReference type="EMBL" id="SNYW01000009">
    <property type="protein sequence ID" value="TDQ81331.1"/>
    <property type="molecule type" value="Genomic_DNA"/>
</dbReference>
<dbReference type="InterPro" id="IPR013216">
    <property type="entry name" value="Methyltransf_11"/>
</dbReference>
<accession>A0A4V3DEH3</accession>
<dbReference type="OrthoDB" id="9791837at2"/>
<dbReference type="Pfam" id="PF08241">
    <property type="entry name" value="Methyltransf_11"/>
    <property type="match status" value="1"/>
</dbReference>